<evidence type="ECO:0000256" key="1">
    <source>
        <dbReference type="SAM" id="Phobius"/>
    </source>
</evidence>
<proteinExistence type="predicted"/>
<evidence type="ECO:0000313" key="3">
    <source>
        <dbReference type="Proteomes" id="UP000248917"/>
    </source>
</evidence>
<keyword evidence="1" id="KW-0812">Transmembrane</keyword>
<reference evidence="2 3" key="1">
    <citation type="submission" date="2018-06" db="EMBL/GenBank/DDBJ databases">
        <title>Genomic Encyclopedia of Archaeal and Bacterial Type Strains, Phase II (KMG-II): from individual species to whole genera.</title>
        <authorList>
            <person name="Goeker M."/>
        </authorList>
    </citation>
    <scope>NUCLEOTIDE SEQUENCE [LARGE SCALE GENOMIC DNA]</scope>
    <source>
        <strain evidence="2 3">T4</strain>
    </source>
</reference>
<feature type="transmembrane region" description="Helical" evidence="1">
    <location>
        <begin position="228"/>
        <end position="248"/>
    </location>
</feature>
<protein>
    <recommendedName>
        <fullName evidence="4">MFS transporter</fullName>
    </recommendedName>
</protein>
<dbReference type="SUPFAM" id="SSF103473">
    <property type="entry name" value="MFS general substrate transporter"/>
    <property type="match status" value="1"/>
</dbReference>
<keyword evidence="3" id="KW-1185">Reference proteome</keyword>
<evidence type="ECO:0000313" key="2">
    <source>
        <dbReference type="EMBL" id="PZV78677.1"/>
    </source>
</evidence>
<feature type="transmembrane region" description="Helical" evidence="1">
    <location>
        <begin position="268"/>
        <end position="290"/>
    </location>
</feature>
<feature type="transmembrane region" description="Helical" evidence="1">
    <location>
        <begin position="21"/>
        <end position="38"/>
    </location>
</feature>
<organism evidence="2 3">
    <name type="scientific">Algoriphagus aquaeductus</name>
    <dbReference type="NCBI Taxonomy" id="475299"/>
    <lineage>
        <taxon>Bacteria</taxon>
        <taxon>Pseudomonadati</taxon>
        <taxon>Bacteroidota</taxon>
        <taxon>Cytophagia</taxon>
        <taxon>Cytophagales</taxon>
        <taxon>Cyclobacteriaceae</taxon>
        <taxon>Algoriphagus</taxon>
    </lineage>
</organism>
<feature type="transmembrane region" description="Helical" evidence="1">
    <location>
        <begin position="58"/>
        <end position="76"/>
    </location>
</feature>
<dbReference type="InterPro" id="IPR043745">
    <property type="entry name" value="DUF5690"/>
</dbReference>
<feature type="transmembrane region" description="Helical" evidence="1">
    <location>
        <begin position="114"/>
        <end position="135"/>
    </location>
</feature>
<dbReference type="RefSeq" id="WP_111394508.1">
    <property type="nucleotide sequence ID" value="NZ_QKTX01000016.1"/>
</dbReference>
<sequence>MRRNSDWVIRLQRAGSFQMSVFAAVMGFLVYSSMYAFRKPFAVGTFEGETFLGLDLKVWLILAQTLGYMASKFYGIKMISELKEKGRAWLIVGLIGVSWLGLLGFAILPAPVNILCFLVNGFPLGLIWGIVFHYMEGRRFTEMMGSMLAASFIFSSGMVKSVGSFLIQNHGVSEYWMPFWTGAIFFPLLFGGVYLLNHIPEPSEEDRRQRSPRPAMDVTERRKFFREFWPGIVLLILVYMMLTGLRDLRDNFVVEIWAGLDMKVAPELLTQTEIPITIALLVLMSSLVLVKNNRQAFFLNHWIIFSGFALSILCTLGLNAGWISPFHWMVGVGTGVYMAYIPFNSLLFDRLIATLQSGGNVGFLMYLVDSFGYLGSSLILVASQLGGFGDISWLHFYSQAVILFLSISMVLIAGSFFYFQIKIKRKTKPHSPPLTLLNSL</sequence>
<feature type="transmembrane region" description="Helical" evidence="1">
    <location>
        <begin position="394"/>
        <end position="419"/>
    </location>
</feature>
<keyword evidence="1" id="KW-0472">Membrane</keyword>
<feature type="transmembrane region" description="Helical" evidence="1">
    <location>
        <begin position="88"/>
        <end position="108"/>
    </location>
</feature>
<dbReference type="Proteomes" id="UP000248917">
    <property type="component" value="Unassembled WGS sequence"/>
</dbReference>
<dbReference type="Pfam" id="PF18943">
    <property type="entry name" value="DUF5690"/>
    <property type="match status" value="1"/>
</dbReference>
<dbReference type="EMBL" id="QKTX01000016">
    <property type="protein sequence ID" value="PZV78677.1"/>
    <property type="molecule type" value="Genomic_DNA"/>
</dbReference>
<keyword evidence="1" id="KW-1133">Transmembrane helix</keyword>
<gene>
    <name evidence="2" type="ORF">CLV31_116106</name>
</gene>
<feature type="transmembrane region" description="Helical" evidence="1">
    <location>
        <begin position="147"/>
        <end position="167"/>
    </location>
</feature>
<feature type="transmembrane region" description="Helical" evidence="1">
    <location>
        <begin position="302"/>
        <end position="322"/>
    </location>
</feature>
<feature type="transmembrane region" description="Helical" evidence="1">
    <location>
        <begin position="360"/>
        <end position="382"/>
    </location>
</feature>
<dbReference type="InterPro" id="IPR036259">
    <property type="entry name" value="MFS_trans_sf"/>
</dbReference>
<name>A0A326RTU8_9BACT</name>
<feature type="transmembrane region" description="Helical" evidence="1">
    <location>
        <begin position="328"/>
        <end position="348"/>
    </location>
</feature>
<dbReference type="AlphaFoldDB" id="A0A326RTU8"/>
<dbReference type="OrthoDB" id="182994at2"/>
<evidence type="ECO:0008006" key="4">
    <source>
        <dbReference type="Google" id="ProtNLM"/>
    </source>
</evidence>
<accession>A0A326RTU8</accession>
<comment type="caution">
    <text evidence="2">The sequence shown here is derived from an EMBL/GenBank/DDBJ whole genome shotgun (WGS) entry which is preliminary data.</text>
</comment>
<feature type="transmembrane region" description="Helical" evidence="1">
    <location>
        <begin position="179"/>
        <end position="199"/>
    </location>
</feature>